<dbReference type="InterPro" id="IPR006442">
    <property type="entry name" value="Antitoxin_Phd/YefM"/>
</dbReference>
<dbReference type="InterPro" id="IPR036165">
    <property type="entry name" value="YefM-like_sf"/>
</dbReference>
<organism evidence="3 4">
    <name type="scientific">Marinobacter manganoxydans MnI7-9</name>
    <dbReference type="NCBI Taxonomy" id="1094979"/>
    <lineage>
        <taxon>Bacteria</taxon>
        <taxon>Pseudomonadati</taxon>
        <taxon>Pseudomonadota</taxon>
        <taxon>Gammaproteobacteria</taxon>
        <taxon>Pseudomonadales</taxon>
        <taxon>Marinobacteraceae</taxon>
        <taxon>Marinobacter</taxon>
    </lineage>
</organism>
<dbReference type="RefSeq" id="WP_008171331.1">
    <property type="nucleotide sequence ID" value="NZ_AGTR01000023.1"/>
</dbReference>
<comment type="similarity">
    <text evidence="1 2">Belongs to the phD/YefM antitoxin family.</text>
</comment>
<evidence type="ECO:0000256" key="2">
    <source>
        <dbReference type="RuleBase" id="RU362080"/>
    </source>
</evidence>
<evidence type="ECO:0000256" key="1">
    <source>
        <dbReference type="ARBA" id="ARBA00009981"/>
    </source>
</evidence>
<accession>G6YQV3</accession>
<keyword evidence="4" id="KW-1185">Reference proteome</keyword>
<dbReference type="NCBIfam" id="TIGR01552">
    <property type="entry name" value="phd_fam"/>
    <property type="match status" value="1"/>
</dbReference>
<dbReference type="AlphaFoldDB" id="G6YQV3"/>
<comment type="function">
    <text evidence="2">Antitoxin component of a type II toxin-antitoxin (TA) system.</text>
</comment>
<dbReference type="EMBL" id="AGTR01000023">
    <property type="protein sequence ID" value="EHJ05410.1"/>
    <property type="molecule type" value="Genomic_DNA"/>
</dbReference>
<dbReference type="SUPFAM" id="SSF143120">
    <property type="entry name" value="YefM-like"/>
    <property type="match status" value="1"/>
</dbReference>
<dbReference type="Proteomes" id="UP000003208">
    <property type="component" value="Unassembled WGS sequence"/>
</dbReference>
<dbReference type="Gene3D" id="3.40.1620.10">
    <property type="entry name" value="YefM-like domain"/>
    <property type="match status" value="1"/>
</dbReference>
<evidence type="ECO:0000313" key="3">
    <source>
        <dbReference type="EMBL" id="EHJ05410.1"/>
    </source>
</evidence>
<reference evidence="3 4" key="1">
    <citation type="journal article" date="2012" name="J. Bacteriol.">
        <title>Genome sequence of deep-sea manganese-oxidizing bacterium Marinobacter manganoxydans MnI7-9.</title>
        <authorList>
            <person name="Wang H."/>
            <person name="Li H."/>
            <person name="Shao Z."/>
            <person name="Liao S."/>
            <person name="Johnstone L."/>
            <person name="Rensing C."/>
            <person name="Wang G."/>
        </authorList>
    </citation>
    <scope>NUCLEOTIDE SEQUENCE [LARGE SCALE GENOMIC DNA]</scope>
    <source>
        <strain evidence="3 4">MnI7-9</strain>
    </source>
</reference>
<name>G6YQV3_9GAMM</name>
<gene>
    <name evidence="3" type="ORF">KYE_05886</name>
</gene>
<sequence length="100" mass="10943">MESINMHEAKTRLSQLVARAAKGEAFIIAKAGKPVARVTAYNSPEAGQQKRIGFMAGEFTMPDDFDRILVAQAETEGFLLFTSDELVARYPGPVRLVQGN</sequence>
<evidence type="ECO:0000313" key="4">
    <source>
        <dbReference type="Proteomes" id="UP000003208"/>
    </source>
</evidence>
<dbReference type="Pfam" id="PF02604">
    <property type="entry name" value="PhdYeFM_antitox"/>
    <property type="match status" value="1"/>
</dbReference>
<protein>
    <recommendedName>
        <fullName evidence="2">Antitoxin</fullName>
    </recommendedName>
</protein>
<proteinExistence type="inferred from homology"/>
<dbReference type="InterPro" id="IPR051416">
    <property type="entry name" value="phD-YefM_TA_antitoxins"/>
</dbReference>
<dbReference type="PANTHER" id="PTHR35377">
    <property type="entry name" value="ANTITOXIN VAPB49-RELATED-RELATED"/>
    <property type="match status" value="1"/>
</dbReference>
<dbReference type="PATRIC" id="fig|1094979.3.peg.1133"/>